<dbReference type="PANTHER" id="PTHR34203:SF15">
    <property type="entry name" value="SLL1173 PROTEIN"/>
    <property type="match status" value="1"/>
</dbReference>
<reference evidence="2 3" key="1">
    <citation type="submission" date="2020-01" db="EMBL/GenBank/DDBJ databases">
        <title>Spongiivirga citrea KCTC 32990T.</title>
        <authorList>
            <person name="Wang G."/>
        </authorList>
    </citation>
    <scope>NUCLEOTIDE SEQUENCE [LARGE SCALE GENOMIC DNA]</scope>
    <source>
        <strain evidence="2 3">KCTC 32990</strain>
    </source>
</reference>
<name>A0A6M0CML9_9FLAO</name>
<dbReference type="NCBIfam" id="TIGR01444">
    <property type="entry name" value="fkbM_fam"/>
    <property type="match status" value="1"/>
</dbReference>
<dbReference type="PANTHER" id="PTHR34203">
    <property type="entry name" value="METHYLTRANSFERASE, FKBM FAMILY PROTEIN"/>
    <property type="match status" value="1"/>
</dbReference>
<sequence length="268" mass="30821">MGSISKYIARKLFIKNRVKPTKGVLPMVMTNDLIGQSIILNGYYEKDLVSTIFNAFDFDPSNYNCLDVGCNIGNHAVQFKDHFKKVSGFEPQKRTFKILTLNTEHYDNVNVYNFGLSSSPGEFTLNIPFANSGGGSHVALPSEKHFYTENIELKVYDDEFDEEIAFVKIDVEGNEVDVIEGMKKTIEKYKPIISFEYNRDQKNEIIKLLNTLGYTNFFKPKSHFMNKVIGSNNLYPPKKLEEINMPYKKDCSLLTTYHNDSKFRLKIN</sequence>
<dbReference type="Pfam" id="PF05050">
    <property type="entry name" value="Methyltransf_21"/>
    <property type="match status" value="1"/>
</dbReference>
<dbReference type="Gene3D" id="3.40.50.150">
    <property type="entry name" value="Vaccinia Virus protein VP39"/>
    <property type="match status" value="1"/>
</dbReference>
<gene>
    <name evidence="2" type="ORF">GWK10_13335</name>
</gene>
<dbReference type="InterPro" id="IPR006342">
    <property type="entry name" value="FkbM_mtfrase"/>
</dbReference>
<evidence type="ECO:0000259" key="1">
    <source>
        <dbReference type="Pfam" id="PF05050"/>
    </source>
</evidence>
<dbReference type="RefSeq" id="WP_164032880.1">
    <property type="nucleotide sequence ID" value="NZ_JAABOQ010000005.1"/>
</dbReference>
<dbReference type="SUPFAM" id="SSF53335">
    <property type="entry name" value="S-adenosyl-L-methionine-dependent methyltransferases"/>
    <property type="match status" value="1"/>
</dbReference>
<keyword evidence="3" id="KW-1185">Reference proteome</keyword>
<keyword evidence="2" id="KW-0489">Methyltransferase</keyword>
<keyword evidence="2" id="KW-0808">Transferase</keyword>
<dbReference type="InterPro" id="IPR052514">
    <property type="entry name" value="SAM-dependent_MTase"/>
</dbReference>
<comment type="caution">
    <text evidence="2">The sequence shown here is derived from an EMBL/GenBank/DDBJ whole genome shotgun (WGS) entry which is preliminary data.</text>
</comment>
<proteinExistence type="predicted"/>
<evidence type="ECO:0000313" key="2">
    <source>
        <dbReference type="EMBL" id="NER18203.1"/>
    </source>
</evidence>
<accession>A0A6M0CML9</accession>
<organism evidence="2 3">
    <name type="scientific">Spongiivirga citrea</name>
    <dbReference type="NCBI Taxonomy" id="1481457"/>
    <lineage>
        <taxon>Bacteria</taxon>
        <taxon>Pseudomonadati</taxon>
        <taxon>Bacteroidota</taxon>
        <taxon>Flavobacteriia</taxon>
        <taxon>Flavobacteriales</taxon>
        <taxon>Flavobacteriaceae</taxon>
        <taxon>Spongiivirga</taxon>
    </lineage>
</organism>
<dbReference type="AlphaFoldDB" id="A0A6M0CML9"/>
<evidence type="ECO:0000313" key="3">
    <source>
        <dbReference type="Proteomes" id="UP000474296"/>
    </source>
</evidence>
<dbReference type="EMBL" id="JAABOQ010000005">
    <property type="protein sequence ID" value="NER18203.1"/>
    <property type="molecule type" value="Genomic_DNA"/>
</dbReference>
<dbReference type="GO" id="GO:0032259">
    <property type="term" value="P:methylation"/>
    <property type="evidence" value="ECO:0007669"/>
    <property type="project" value="UniProtKB-KW"/>
</dbReference>
<protein>
    <submittedName>
        <fullName evidence="2">FkbM family methyltransferase</fullName>
    </submittedName>
</protein>
<dbReference type="InterPro" id="IPR029063">
    <property type="entry name" value="SAM-dependent_MTases_sf"/>
</dbReference>
<feature type="domain" description="Methyltransferase FkbM" evidence="1">
    <location>
        <begin position="67"/>
        <end position="214"/>
    </location>
</feature>
<dbReference type="GO" id="GO:0008168">
    <property type="term" value="F:methyltransferase activity"/>
    <property type="evidence" value="ECO:0007669"/>
    <property type="project" value="UniProtKB-KW"/>
</dbReference>
<dbReference type="Proteomes" id="UP000474296">
    <property type="component" value="Unassembled WGS sequence"/>
</dbReference>